<dbReference type="AlphaFoldDB" id="A0A0V8QDZ5"/>
<dbReference type="PROSITE" id="PS51832">
    <property type="entry name" value="HD_GYP"/>
    <property type="match status" value="1"/>
</dbReference>
<protein>
    <recommendedName>
        <fullName evidence="1">HD-GYP domain-containing protein</fullName>
    </recommendedName>
</protein>
<feature type="domain" description="HD-GYP" evidence="1">
    <location>
        <begin position="105"/>
        <end position="301"/>
    </location>
</feature>
<dbReference type="OrthoDB" id="9804747at2"/>
<dbReference type="Gene3D" id="1.10.3210.10">
    <property type="entry name" value="Hypothetical protein af1432"/>
    <property type="match status" value="1"/>
</dbReference>
<keyword evidence="3" id="KW-1185">Reference proteome</keyword>
<dbReference type="InterPro" id="IPR003607">
    <property type="entry name" value="HD/PDEase_dom"/>
</dbReference>
<dbReference type="CDD" id="cd00077">
    <property type="entry name" value="HDc"/>
    <property type="match status" value="1"/>
</dbReference>
<dbReference type="EMBL" id="LNAM01000159">
    <property type="protein sequence ID" value="KSV58829.1"/>
    <property type="molecule type" value="Genomic_DNA"/>
</dbReference>
<evidence type="ECO:0000313" key="2">
    <source>
        <dbReference type="EMBL" id="KSV58829.1"/>
    </source>
</evidence>
<dbReference type="SUPFAM" id="SSF109604">
    <property type="entry name" value="HD-domain/PDEase-like"/>
    <property type="match status" value="1"/>
</dbReference>
<reference evidence="2 3" key="1">
    <citation type="submission" date="2015-11" db="EMBL/GenBank/DDBJ databases">
        <title>Butyribacter intestini gen. nov., sp. nov., a butyric acid-producing bacterium of the family Lachnospiraceae isolated from the human faeces.</title>
        <authorList>
            <person name="Zou Y."/>
            <person name="Xue W."/>
            <person name="Luo G."/>
            <person name="Lv M."/>
        </authorList>
    </citation>
    <scope>NUCLEOTIDE SEQUENCE [LARGE SCALE GENOMIC DNA]</scope>
    <source>
        <strain evidence="2 3">ACET-33324</strain>
    </source>
</reference>
<evidence type="ECO:0000313" key="3">
    <source>
        <dbReference type="Proteomes" id="UP000054874"/>
    </source>
</evidence>
<name>A0A0V8QDZ5_9FIRM</name>
<dbReference type="PANTHER" id="PTHR43155">
    <property type="entry name" value="CYCLIC DI-GMP PHOSPHODIESTERASE PA4108-RELATED"/>
    <property type="match status" value="1"/>
</dbReference>
<dbReference type="Pfam" id="PF13487">
    <property type="entry name" value="HD_5"/>
    <property type="match status" value="1"/>
</dbReference>
<comment type="caution">
    <text evidence="2">The sequence shown here is derived from an EMBL/GenBank/DDBJ whole genome shotgun (WGS) entry which is preliminary data.</text>
</comment>
<sequence length="353" mass="41008">MRRIHIDAIQGNEILAKTIYTNLDTVLMPEGMRLRKEYISRLQSLNIEYIYVEDEISKGVETAEITEMQIKDECKEVLNDTWERISCNSAKNLAEIKEIADHIIEDMLERPEIIFCVSGVRNKSEMLYSHSLNVCAMSVFLAIRMKLSKKKIQEIAEGSILHDIGFMKIPDTIREKSESEMNIAETREIFLHTAYGYDYVEKERWVTKGAKEIVLYHHEHLDGTGYPFQRTADKLSKGCRIVNICDTFDRMVYGIYTKRYKVHEVIEYIVAEAGRAFDRDIAAVFNQSVAAYPNGTLVRTNKGEIGIVLRQNENFPTRPVIRMIKDKEGKDYKEWKEKNLVKELTLFIQDTIE</sequence>
<dbReference type="Proteomes" id="UP000054874">
    <property type="component" value="Unassembled WGS sequence"/>
</dbReference>
<dbReference type="STRING" id="290052.ASU35_11340"/>
<organism evidence="2 3">
    <name type="scientific">Acetivibrio ethanolgignens</name>
    <dbReference type="NCBI Taxonomy" id="290052"/>
    <lineage>
        <taxon>Bacteria</taxon>
        <taxon>Bacillati</taxon>
        <taxon>Bacillota</taxon>
        <taxon>Clostridia</taxon>
        <taxon>Eubacteriales</taxon>
        <taxon>Oscillospiraceae</taxon>
        <taxon>Acetivibrio</taxon>
    </lineage>
</organism>
<proteinExistence type="predicted"/>
<gene>
    <name evidence="2" type="ORF">ASU35_11340</name>
</gene>
<evidence type="ECO:0000259" key="1">
    <source>
        <dbReference type="PROSITE" id="PS51832"/>
    </source>
</evidence>
<accession>A0A0V8QDZ5</accession>
<dbReference type="InterPro" id="IPR037522">
    <property type="entry name" value="HD_GYP_dom"/>
</dbReference>
<dbReference type="PANTHER" id="PTHR43155:SF2">
    <property type="entry name" value="CYCLIC DI-GMP PHOSPHODIESTERASE PA4108"/>
    <property type="match status" value="1"/>
</dbReference>